<evidence type="ECO:0000256" key="10">
    <source>
        <dbReference type="ARBA" id="ARBA00047761"/>
    </source>
</evidence>
<keyword evidence="5" id="KW-0479">Metal-binding</keyword>
<comment type="catalytic activity">
    <reaction evidence="10">
        <text>O-phospho-L-seryl-[protein] + H2O = L-seryl-[protein] + phosphate</text>
        <dbReference type="Rhea" id="RHEA:20629"/>
        <dbReference type="Rhea" id="RHEA-COMP:9863"/>
        <dbReference type="Rhea" id="RHEA-COMP:11604"/>
        <dbReference type="ChEBI" id="CHEBI:15377"/>
        <dbReference type="ChEBI" id="CHEBI:29999"/>
        <dbReference type="ChEBI" id="CHEBI:43474"/>
        <dbReference type="ChEBI" id="CHEBI:83421"/>
        <dbReference type="EC" id="3.1.3.16"/>
    </reaction>
</comment>
<comment type="catalytic activity">
    <reaction evidence="11">
        <text>O-phospho-L-threonyl-[protein] + H2O = L-threonyl-[protein] + phosphate</text>
        <dbReference type="Rhea" id="RHEA:47004"/>
        <dbReference type="Rhea" id="RHEA-COMP:11060"/>
        <dbReference type="Rhea" id="RHEA-COMP:11605"/>
        <dbReference type="ChEBI" id="CHEBI:15377"/>
        <dbReference type="ChEBI" id="CHEBI:30013"/>
        <dbReference type="ChEBI" id="CHEBI:43474"/>
        <dbReference type="ChEBI" id="CHEBI:61977"/>
        <dbReference type="EC" id="3.1.3.16"/>
    </reaction>
</comment>
<dbReference type="CDD" id="cd00143">
    <property type="entry name" value="PP2Cc"/>
    <property type="match status" value="1"/>
</dbReference>
<gene>
    <name evidence="15" type="ORF">FOZ61_001166</name>
</gene>
<name>A0A7J6LY05_PEROL</name>
<dbReference type="PROSITE" id="PS01032">
    <property type="entry name" value="PPM_1"/>
    <property type="match status" value="1"/>
</dbReference>
<comment type="cofactor">
    <cofactor evidence="1">
        <name>Mn(2+)</name>
        <dbReference type="ChEBI" id="CHEBI:29035"/>
    </cofactor>
</comment>
<dbReference type="PANTHER" id="PTHR13832">
    <property type="entry name" value="PROTEIN PHOSPHATASE 2C"/>
    <property type="match status" value="1"/>
</dbReference>
<comment type="subcellular location">
    <subcellularLocation>
        <location evidence="2">Membrane</location>
        <topology evidence="2">Peripheral membrane protein</topology>
    </subcellularLocation>
</comment>
<dbReference type="GO" id="GO:0046872">
    <property type="term" value="F:metal ion binding"/>
    <property type="evidence" value="ECO:0007669"/>
    <property type="project" value="UniProtKB-KW"/>
</dbReference>
<proteinExistence type="inferred from homology"/>
<dbReference type="InterPro" id="IPR015655">
    <property type="entry name" value="PP2C"/>
</dbReference>
<evidence type="ECO:0000256" key="9">
    <source>
        <dbReference type="ARBA" id="ARBA00023211"/>
    </source>
</evidence>
<evidence type="ECO:0000256" key="2">
    <source>
        <dbReference type="ARBA" id="ARBA00004170"/>
    </source>
</evidence>
<dbReference type="Proteomes" id="UP000570595">
    <property type="component" value="Unassembled WGS sequence"/>
</dbReference>
<organism evidence="15 16">
    <name type="scientific">Perkinsus olseni</name>
    <name type="common">Perkinsus atlanticus</name>
    <dbReference type="NCBI Taxonomy" id="32597"/>
    <lineage>
        <taxon>Eukaryota</taxon>
        <taxon>Sar</taxon>
        <taxon>Alveolata</taxon>
        <taxon>Perkinsozoa</taxon>
        <taxon>Perkinsea</taxon>
        <taxon>Perkinsida</taxon>
        <taxon>Perkinsidae</taxon>
        <taxon>Perkinsus</taxon>
    </lineage>
</organism>
<sequence>MQQIPRPNYRAPAGPVALAYNALRDMYVLLLVLAVAELITRSDFLHFTFRWYVIIGTAYAVARQLVSWVFSFIESYSGQGTTALTGVSGLVGPRTQKFTRTGSKGSSLSYVVSEMQGWRDTMEDACICLLDMEPPLSDASLFAVFDGHGGSMVAKLCAQSFPLEICRHAKNELLRIKKESESTTARDADEDGGPVTVKKRHHHRLNILHNHRKEQQQKTAKSEEGRESDESTNTAEDVDSDDNFDEEEVEATPELMAQLDFGKILTTTYMEMDALLESTGKLTPPKEGSIENALKHLPIGNPSMAMSGIERRNMFDFTGSTAVVALVRNGVITVANCGDSRAVLCRNGRAVELSHDHKPESPSERRRIENAGGKVMSMGPCHRIDWGLNLSRALGDFVYKRAGELPAEDQKVSPLPDVVTEEITDEDEFMVLACDGVFELLSSQDVVDFVSRRLENGEKLHTVVEALLDECCSRNPRLTQGRGTDNETCVIVSLNGVGTSGASNHTNVTADVHFARGNTGKSAAASSSGRPERSGGDAPAAEEASPAD</sequence>
<dbReference type="GO" id="GO:0004722">
    <property type="term" value="F:protein serine/threonine phosphatase activity"/>
    <property type="evidence" value="ECO:0007669"/>
    <property type="project" value="UniProtKB-EC"/>
</dbReference>
<feature type="region of interest" description="Disordered" evidence="13">
    <location>
        <begin position="179"/>
        <end position="253"/>
    </location>
</feature>
<dbReference type="SUPFAM" id="SSF81606">
    <property type="entry name" value="PP2C-like"/>
    <property type="match status" value="1"/>
</dbReference>
<evidence type="ECO:0000313" key="16">
    <source>
        <dbReference type="Proteomes" id="UP000570595"/>
    </source>
</evidence>
<dbReference type="PANTHER" id="PTHR13832:SF803">
    <property type="entry name" value="PROTEIN PHOSPHATASE 1G"/>
    <property type="match status" value="1"/>
</dbReference>
<dbReference type="PROSITE" id="PS51746">
    <property type="entry name" value="PPM_2"/>
    <property type="match status" value="1"/>
</dbReference>
<feature type="region of interest" description="Disordered" evidence="13">
    <location>
        <begin position="517"/>
        <end position="548"/>
    </location>
</feature>
<dbReference type="InterPro" id="IPR001932">
    <property type="entry name" value="PPM-type_phosphatase-like_dom"/>
</dbReference>
<evidence type="ECO:0000259" key="14">
    <source>
        <dbReference type="PROSITE" id="PS51746"/>
    </source>
</evidence>
<comment type="similarity">
    <text evidence="3 12">Belongs to the PP2C family.</text>
</comment>
<evidence type="ECO:0000256" key="4">
    <source>
        <dbReference type="ARBA" id="ARBA00013081"/>
    </source>
</evidence>
<keyword evidence="9" id="KW-0464">Manganese</keyword>
<feature type="domain" description="PPM-type phosphatase" evidence="14">
    <location>
        <begin position="109"/>
        <end position="494"/>
    </location>
</feature>
<dbReference type="AlphaFoldDB" id="A0A7J6LY05"/>
<evidence type="ECO:0000256" key="6">
    <source>
        <dbReference type="ARBA" id="ARBA00022801"/>
    </source>
</evidence>
<reference evidence="15 16" key="1">
    <citation type="submission" date="2020-04" db="EMBL/GenBank/DDBJ databases">
        <title>Perkinsus olseni comparative genomics.</title>
        <authorList>
            <person name="Bogema D.R."/>
        </authorList>
    </citation>
    <scope>NUCLEOTIDE SEQUENCE [LARGE SCALE GENOMIC DNA]</scope>
    <source>
        <strain evidence="15">ATCC PRA-179</strain>
    </source>
</reference>
<feature type="compositionally biased region" description="Acidic residues" evidence="13">
    <location>
        <begin position="236"/>
        <end position="251"/>
    </location>
</feature>
<evidence type="ECO:0000256" key="1">
    <source>
        <dbReference type="ARBA" id="ARBA00001936"/>
    </source>
</evidence>
<evidence type="ECO:0000256" key="7">
    <source>
        <dbReference type="ARBA" id="ARBA00022842"/>
    </source>
</evidence>
<dbReference type="InterPro" id="IPR000222">
    <property type="entry name" value="PP2C_BS"/>
</dbReference>
<evidence type="ECO:0000256" key="3">
    <source>
        <dbReference type="ARBA" id="ARBA00006702"/>
    </source>
</evidence>
<dbReference type="Pfam" id="PF00481">
    <property type="entry name" value="PP2C"/>
    <property type="match status" value="2"/>
</dbReference>
<evidence type="ECO:0000256" key="13">
    <source>
        <dbReference type="SAM" id="MobiDB-lite"/>
    </source>
</evidence>
<feature type="compositionally biased region" description="Low complexity" evidence="13">
    <location>
        <begin position="536"/>
        <end position="548"/>
    </location>
</feature>
<keyword evidence="6 12" id="KW-0378">Hydrolase</keyword>
<feature type="compositionally biased region" description="Basic and acidic residues" evidence="13">
    <location>
        <begin position="213"/>
        <end position="229"/>
    </location>
</feature>
<evidence type="ECO:0000256" key="8">
    <source>
        <dbReference type="ARBA" id="ARBA00022912"/>
    </source>
</evidence>
<protein>
    <recommendedName>
        <fullName evidence="4">protein-serine/threonine phosphatase</fullName>
        <ecNumber evidence="4">3.1.3.16</ecNumber>
    </recommendedName>
</protein>
<evidence type="ECO:0000256" key="12">
    <source>
        <dbReference type="RuleBase" id="RU003465"/>
    </source>
</evidence>
<dbReference type="OrthoDB" id="10264738at2759"/>
<dbReference type="Gene3D" id="3.60.40.10">
    <property type="entry name" value="PPM-type phosphatase domain"/>
    <property type="match status" value="1"/>
</dbReference>
<evidence type="ECO:0000256" key="5">
    <source>
        <dbReference type="ARBA" id="ARBA00022723"/>
    </source>
</evidence>
<comment type="caution">
    <text evidence="15">The sequence shown here is derived from an EMBL/GenBank/DDBJ whole genome shotgun (WGS) entry which is preliminary data.</text>
</comment>
<evidence type="ECO:0000256" key="11">
    <source>
        <dbReference type="ARBA" id="ARBA00048336"/>
    </source>
</evidence>
<keyword evidence="8 12" id="KW-0904">Protein phosphatase</keyword>
<feature type="compositionally biased region" description="Polar residues" evidence="13">
    <location>
        <begin position="519"/>
        <end position="529"/>
    </location>
</feature>
<feature type="compositionally biased region" description="Basic residues" evidence="13">
    <location>
        <begin position="197"/>
        <end position="212"/>
    </location>
</feature>
<dbReference type="EC" id="3.1.3.16" evidence="4"/>
<dbReference type="EMBL" id="JABAHT010000127">
    <property type="protein sequence ID" value="KAF4664046.1"/>
    <property type="molecule type" value="Genomic_DNA"/>
</dbReference>
<evidence type="ECO:0000313" key="15">
    <source>
        <dbReference type="EMBL" id="KAF4664046.1"/>
    </source>
</evidence>
<dbReference type="InterPro" id="IPR036457">
    <property type="entry name" value="PPM-type-like_dom_sf"/>
</dbReference>
<accession>A0A7J6LY05</accession>
<dbReference type="GO" id="GO:0016020">
    <property type="term" value="C:membrane"/>
    <property type="evidence" value="ECO:0007669"/>
    <property type="project" value="UniProtKB-SubCell"/>
</dbReference>
<keyword evidence="7" id="KW-0460">Magnesium</keyword>
<dbReference type="SMART" id="SM00332">
    <property type="entry name" value="PP2Cc"/>
    <property type="match status" value="1"/>
</dbReference>